<evidence type="ECO:0000313" key="3">
    <source>
        <dbReference type="Proteomes" id="UP000186455"/>
    </source>
</evidence>
<protein>
    <submittedName>
        <fullName evidence="2">Uncharacterized protein</fullName>
    </submittedName>
</protein>
<dbReference type="EMBL" id="LFBV01000009">
    <property type="protein sequence ID" value="OKH91725.1"/>
    <property type="molecule type" value="Genomic_DNA"/>
</dbReference>
<dbReference type="STRING" id="1048205.AB852_28525"/>
<keyword evidence="3" id="KW-1185">Reference proteome</keyword>
<gene>
    <name evidence="2" type="ORF">AB852_28525</name>
</gene>
<accession>A0A1Q4V1H3</accession>
<evidence type="ECO:0000313" key="2">
    <source>
        <dbReference type="EMBL" id="OKH91725.1"/>
    </source>
</evidence>
<organism evidence="2 3">
    <name type="scientific">Streptomyces uncialis</name>
    <dbReference type="NCBI Taxonomy" id="1048205"/>
    <lineage>
        <taxon>Bacteria</taxon>
        <taxon>Bacillati</taxon>
        <taxon>Actinomycetota</taxon>
        <taxon>Actinomycetes</taxon>
        <taxon>Kitasatosporales</taxon>
        <taxon>Streptomycetaceae</taxon>
        <taxon>Streptomyces</taxon>
    </lineage>
</organism>
<dbReference type="Proteomes" id="UP000186455">
    <property type="component" value="Unassembled WGS sequence"/>
</dbReference>
<reference evidence="2 3" key="1">
    <citation type="submission" date="2015-06" db="EMBL/GenBank/DDBJ databases">
        <title>Cloning and characterization of the uncialamcin biosynthetic gene cluster.</title>
        <authorList>
            <person name="Yan X."/>
            <person name="Huang T."/>
            <person name="Ge H."/>
            <person name="Shen B."/>
        </authorList>
    </citation>
    <scope>NUCLEOTIDE SEQUENCE [LARGE SCALE GENOMIC DNA]</scope>
    <source>
        <strain evidence="2 3">DCA2648</strain>
    </source>
</reference>
<dbReference type="AlphaFoldDB" id="A0A1Q4V1H3"/>
<feature type="region of interest" description="Disordered" evidence="1">
    <location>
        <begin position="83"/>
        <end position="107"/>
    </location>
</feature>
<evidence type="ECO:0000256" key="1">
    <source>
        <dbReference type="SAM" id="MobiDB-lite"/>
    </source>
</evidence>
<comment type="caution">
    <text evidence="2">The sequence shown here is derived from an EMBL/GenBank/DDBJ whole genome shotgun (WGS) entry which is preliminary data.</text>
</comment>
<name>A0A1Q4V1H3_9ACTN</name>
<proteinExistence type="predicted"/>
<sequence>MSGTADAPDALEVEAEGPYVTAPLCGEDLRIIPTGAWRQSWRRVLQAGNVDAFAACVMHPDDVELYEEIDPTNDEFGDFLAAAAERAGESEGKSRGPARSSRRTRRR</sequence>